<gene>
    <name evidence="2" type="ORF">AJ80_04127</name>
</gene>
<dbReference type="AlphaFoldDB" id="A0A2B7YDX9"/>
<evidence type="ECO:0000313" key="3">
    <source>
        <dbReference type="Proteomes" id="UP000224634"/>
    </source>
</evidence>
<name>A0A2B7YDX9_POLH7</name>
<keyword evidence="3" id="KW-1185">Reference proteome</keyword>
<dbReference type="EMBL" id="PDNA01000050">
    <property type="protein sequence ID" value="PGH19261.1"/>
    <property type="molecule type" value="Genomic_DNA"/>
</dbReference>
<feature type="compositionally biased region" description="Basic and acidic residues" evidence="1">
    <location>
        <begin position="355"/>
        <end position="400"/>
    </location>
</feature>
<feature type="compositionally biased region" description="Low complexity" evidence="1">
    <location>
        <begin position="293"/>
        <end position="327"/>
    </location>
</feature>
<feature type="compositionally biased region" description="Basic and acidic residues" evidence="1">
    <location>
        <begin position="509"/>
        <end position="524"/>
    </location>
</feature>
<feature type="region of interest" description="Disordered" evidence="1">
    <location>
        <begin position="489"/>
        <end position="544"/>
    </location>
</feature>
<comment type="caution">
    <text evidence="2">The sequence shown here is derived from an EMBL/GenBank/DDBJ whole genome shotgun (WGS) entry which is preliminary data.</text>
</comment>
<evidence type="ECO:0000256" key="1">
    <source>
        <dbReference type="SAM" id="MobiDB-lite"/>
    </source>
</evidence>
<dbReference type="STRING" id="1447883.A0A2B7YDX9"/>
<reference evidence="2 3" key="1">
    <citation type="submission" date="2017-10" db="EMBL/GenBank/DDBJ databases">
        <title>Comparative genomics in systemic dimorphic fungi from Ajellomycetaceae.</title>
        <authorList>
            <person name="Munoz J.F."/>
            <person name="Mcewen J.G."/>
            <person name="Clay O.K."/>
            <person name="Cuomo C.A."/>
        </authorList>
    </citation>
    <scope>NUCLEOTIDE SEQUENCE [LARGE SCALE GENOMIC DNA]</scope>
    <source>
        <strain evidence="2 3">UAMH7299</strain>
    </source>
</reference>
<organism evidence="2 3">
    <name type="scientific">Polytolypa hystricis (strain UAMH7299)</name>
    <dbReference type="NCBI Taxonomy" id="1447883"/>
    <lineage>
        <taxon>Eukaryota</taxon>
        <taxon>Fungi</taxon>
        <taxon>Dikarya</taxon>
        <taxon>Ascomycota</taxon>
        <taxon>Pezizomycotina</taxon>
        <taxon>Eurotiomycetes</taxon>
        <taxon>Eurotiomycetidae</taxon>
        <taxon>Onygenales</taxon>
        <taxon>Onygenales incertae sedis</taxon>
        <taxon>Polytolypa</taxon>
    </lineage>
</organism>
<sequence>MLDENLPTFYIKPSSDKPKYNSTLYFSQHGSEPKPAYSLRHLDPSLPASKNRYNVGLYDAFIPDVLYGEVLLIPNWTQPSLSQDAIRANGGVPPPPEPILPKEFVIQLYNPDQQITVRHKPKTWNSAASWAFEMPQQTFREPSISALDRRLSDPAASDLTPKLRFNWRKDGKLSKDLGCYLSGKTVVSEGTQKKSKEPDITLAIFEGFKEVTLYEPNLYRVDMEDFKGLEVVLLLGAAVIRDVFFGPLKETFHISDPPSPGSMSHSASTIIPTPAAPVVVAAAAAAGVGGAMGARNNNNNNNNNGARLSNPTNSPNNNNINNNNNTPARPHSTIPPRDPRPPPVDPRTQWELDAETTRLKDQAKAEARELRRREKEQEKRTQKLLEAEERESRRKQTEIERETERLKKLYGEEEAQYRRMQKELLKKQKMESQRPNLPARPVVVSSHNRVASEHNFNPASSNTEFLSPYQHVSPDSVRPQSAFFHRPPPAASSSMANLGQTLTRPPQQLKDKRSFFSFRRRGEDGQGDGSGGGNTLTKKRSSMF</sequence>
<proteinExistence type="predicted"/>
<evidence type="ECO:0000313" key="2">
    <source>
        <dbReference type="EMBL" id="PGH19261.1"/>
    </source>
</evidence>
<dbReference type="OrthoDB" id="3357341at2759"/>
<protein>
    <submittedName>
        <fullName evidence="2">Uncharacterized protein</fullName>
    </submittedName>
</protein>
<feature type="region of interest" description="Disordered" evidence="1">
    <location>
        <begin position="293"/>
        <end position="400"/>
    </location>
</feature>
<dbReference type="Proteomes" id="UP000224634">
    <property type="component" value="Unassembled WGS sequence"/>
</dbReference>
<feature type="compositionally biased region" description="Polar residues" evidence="1">
    <location>
        <begin position="491"/>
        <end position="506"/>
    </location>
</feature>
<accession>A0A2B7YDX9</accession>